<dbReference type="SMART" id="SM00184">
    <property type="entry name" value="RING"/>
    <property type="match status" value="1"/>
</dbReference>
<keyword evidence="1" id="KW-0479">Metal-binding</keyword>
<reference evidence="3" key="1">
    <citation type="submission" date="2023-10" db="EMBL/GenBank/DDBJ databases">
        <authorList>
            <person name="Chen Y."/>
            <person name="Shah S."/>
            <person name="Dougan E. K."/>
            <person name="Thang M."/>
            <person name="Chan C."/>
        </authorList>
    </citation>
    <scope>NUCLEOTIDE SEQUENCE [LARGE SCALE GENOMIC DNA]</scope>
</reference>
<evidence type="ECO:0000256" key="1">
    <source>
        <dbReference type="PROSITE-ProRule" id="PRU00175"/>
    </source>
</evidence>
<dbReference type="EMBL" id="CAUYUJ010001248">
    <property type="protein sequence ID" value="CAK0795034.1"/>
    <property type="molecule type" value="Genomic_DNA"/>
</dbReference>
<dbReference type="Pfam" id="PF13920">
    <property type="entry name" value="zf-C3HC4_3"/>
    <property type="match status" value="1"/>
</dbReference>
<dbReference type="PROSITE" id="PS50089">
    <property type="entry name" value="ZF_RING_2"/>
    <property type="match status" value="1"/>
</dbReference>
<keyword evidence="1" id="KW-0862">Zinc</keyword>
<dbReference type="InterPro" id="IPR045194">
    <property type="entry name" value="MGRN1/RNF157-like"/>
</dbReference>
<proteinExistence type="predicted"/>
<evidence type="ECO:0000313" key="3">
    <source>
        <dbReference type="EMBL" id="CAK0795034.1"/>
    </source>
</evidence>
<feature type="domain" description="RING-type" evidence="2">
    <location>
        <begin position="107"/>
        <end position="147"/>
    </location>
</feature>
<dbReference type="InterPro" id="IPR001841">
    <property type="entry name" value="Znf_RING"/>
</dbReference>
<protein>
    <recommendedName>
        <fullName evidence="2">RING-type domain-containing protein</fullName>
    </recommendedName>
</protein>
<gene>
    <name evidence="3" type="ORF">PCOR1329_LOCUS4820</name>
</gene>
<organism evidence="3 4">
    <name type="scientific">Prorocentrum cordatum</name>
    <dbReference type="NCBI Taxonomy" id="2364126"/>
    <lineage>
        <taxon>Eukaryota</taxon>
        <taxon>Sar</taxon>
        <taxon>Alveolata</taxon>
        <taxon>Dinophyceae</taxon>
        <taxon>Prorocentrales</taxon>
        <taxon>Prorocentraceae</taxon>
        <taxon>Prorocentrum</taxon>
    </lineage>
</organism>
<dbReference type="PANTHER" id="PTHR22996:SF0">
    <property type="entry name" value="RE60872P-RELATED"/>
    <property type="match status" value="1"/>
</dbReference>
<dbReference type="PANTHER" id="PTHR22996">
    <property type="entry name" value="MAHOGUNIN"/>
    <property type="match status" value="1"/>
</dbReference>
<dbReference type="InterPro" id="IPR013083">
    <property type="entry name" value="Znf_RING/FYVE/PHD"/>
</dbReference>
<dbReference type="SUPFAM" id="SSF57850">
    <property type="entry name" value="RING/U-box"/>
    <property type="match status" value="1"/>
</dbReference>
<dbReference type="Proteomes" id="UP001189429">
    <property type="component" value="Unassembled WGS sequence"/>
</dbReference>
<name>A0ABN9PQ42_9DINO</name>
<accession>A0ABN9PQ42</accession>
<sequence length="165" mass="17382">MQRVGGFLCTDLESSLQGFKEGAGKHMVVLDLRVDADDASKIIAQRSFLKLGEGSSVQVLKQIVQCGPVVRNFEALYGTLPHPQTGLRPSASLNPAGPRGGDGGGDCVICLSKPKQVAILHCRHVCLCRDCAKITSSTWSFQCPVCRGRVAAMVGVDSASGPDGN</sequence>
<keyword evidence="1" id="KW-0863">Zinc-finger</keyword>
<evidence type="ECO:0000313" key="4">
    <source>
        <dbReference type="Proteomes" id="UP001189429"/>
    </source>
</evidence>
<dbReference type="Gene3D" id="3.30.40.10">
    <property type="entry name" value="Zinc/RING finger domain, C3HC4 (zinc finger)"/>
    <property type="match status" value="1"/>
</dbReference>
<comment type="caution">
    <text evidence="3">The sequence shown here is derived from an EMBL/GenBank/DDBJ whole genome shotgun (WGS) entry which is preliminary data.</text>
</comment>
<keyword evidence="4" id="KW-1185">Reference proteome</keyword>
<evidence type="ECO:0000259" key="2">
    <source>
        <dbReference type="PROSITE" id="PS50089"/>
    </source>
</evidence>